<dbReference type="Proteomes" id="UP000736787">
    <property type="component" value="Unassembled WGS sequence"/>
</dbReference>
<evidence type="ECO:0000313" key="4">
    <source>
        <dbReference type="EMBL" id="KAG2915172.1"/>
    </source>
</evidence>
<dbReference type="PANTHER" id="PTHR43751">
    <property type="entry name" value="SULFATASE"/>
    <property type="match status" value="1"/>
</dbReference>
<keyword evidence="8" id="KW-1185">Reference proteome</keyword>
<dbReference type="EMBL" id="RCMV01000721">
    <property type="protein sequence ID" value="KAG3213544.1"/>
    <property type="molecule type" value="Genomic_DNA"/>
</dbReference>
<evidence type="ECO:0000313" key="5">
    <source>
        <dbReference type="EMBL" id="KAG2984895.1"/>
    </source>
</evidence>
<name>A0A329SQ46_9STRA</name>
<reference evidence="2" key="2">
    <citation type="submission" date="2018-10" db="EMBL/GenBank/DDBJ databases">
        <title>Effector identification in a new, highly contiguous assembly of the strawberry crown rot pathogen Phytophthora cactorum.</title>
        <authorList>
            <person name="Armitage A.D."/>
            <person name="Nellist C.F."/>
            <person name="Bates H."/>
            <person name="Vickerstaff R.J."/>
            <person name="Harrison R.J."/>
        </authorList>
    </citation>
    <scope>NUCLEOTIDE SEQUENCE</scope>
    <source>
        <strain evidence="2">15-7</strain>
        <strain evidence="3">4032</strain>
        <strain evidence="4">4040</strain>
        <strain evidence="5">P415</strain>
        <strain evidence="6">P421</strain>
    </source>
</reference>
<feature type="domain" description="Sulfatase N-terminal" evidence="1">
    <location>
        <begin position="58"/>
        <end position="268"/>
    </location>
</feature>
<dbReference type="Gene3D" id="3.40.720.10">
    <property type="entry name" value="Alkaline Phosphatase, subunit A"/>
    <property type="match status" value="1"/>
</dbReference>
<dbReference type="InterPro" id="IPR052701">
    <property type="entry name" value="GAG_Ulvan_Degrading_Sulfatases"/>
</dbReference>
<dbReference type="EMBL" id="RCML01000223">
    <property type="protein sequence ID" value="KAG2984895.1"/>
    <property type="molecule type" value="Genomic_DNA"/>
</dbReference>
<evidence type="ECO:0000313" key="6">
    <source>
        <dbReference type="EMBL" id="KAG3213544.1"/>
    </source>
</evidence>
<comment type="caution">
    <text evidence="7">The sequence shown here is derived from an EMBL/GenBank/DDBJ whole genome shotgun (WGS) entry which is preliminary data.</text>
</comment>
<dbReference type="AlphaFoldDB" id="A0A329SQ46"/>
<evidence type="ECO:0000313" key="3">
    <source>
        <dbReference type="EMBL" id="KAG2891531.1"/>
    </source>
</evidence>
<sequence>MFSPTLKESTLQNVQEVEAFIHPTEKHKLLATNLLYRRTTGFSGDLAFNVSTTDDNPPNVLVIGVESVRYQGSHYLVGDKDPSNLYNGLEILVTLNFDRWAKRGVAFRNMWSSLPTSISVESLLFAQVPYDSTVKTGTSGGWMDTNLYGLPQLFTAKGYETFFTTGCATTFDGWDSFFPTHGYETVWGNLEMIDLVKNEMGITKDQWFCPEHRGFQWGVHDDISFKFLGDPLMNKTKEQSEGMANGKKKKPLFLTHYTISSHAPFDSSPT</sequence>
<proteinExistence type="predicted"/>
<reference evidence="7 8" key="1">
    <citation type="submission" date="2018-01" db="EMBL/GenBank/DDBJ databases">
        <title>Draft genome of the strawberry crown rot pathogen Phytophthora cactorum.</title>
        <authorList>
            <person name="Armitage A.D."/>
            <person name="Lysoe E."/>
            <person name="Nellist C.F."/>
            <person name="Harrison R.J."/>
            <person name="Brurberg M.B."/>
        </authorList>
    </citation>
    <scope>NUCLEOTIDE SEQUENCE [LARGE SCALE GENOMIC DNA]</scope>
    <source>
        <strain evidence="7 8">10300</strain>
    </source>
</reference>
<evidence type="ECO:0000313" key="2">
    <source>
        <dbReference type="EMBL" id="KAG2858938.1"/>
    </source>
</evidence>
<dbReference type="EMBL" id="RCMK01000711">
    <property type="protein sequence ID" value="KAG2915172.1"/>
    <property type="molecule type" value="Genomic_DNA"/>
</dbReference>
<protein>
    <recommendedName>
        <fullName evidence="1">Sulfatase N-terminal domain-containing protein</fullName>
    </recommendedName>
</protein>
<dbReference type="PANTHER" id="PTHR43751:SF3">
    <property type="entry name" value="SULFATASE N-TERMINAL DOMAIN-CONTAINING PROTEIN"/>
    <property type="match status" value="1"/>
</dbReference>
<dbReference type="InterPro" id="IPR017850">
    <property type="entry name" value="Alkaline_phosphatase_core_sf"/>
</dbReference>
<dbReference type="Proteomes" id="UP000735874">
    <property type="component" value="Unassembled WGS sequence"/>
</dbReference>
<dbReference type="OrthoDB" id="88649at2759"/>
<dbReference type="EMBL" id="MJFZ01000102">
    <property type="protein sequence ID" value="RAW37838.1"/>
    <property type="molecule type" value="Genomic_DNA"/>
</dbReference>
<dbReference type="STRING" id="29920.A0A329SQ46"/>
<dbReference type="Proteomes" id="UP000760860">
    <property type="component" value="Unassembled WGS sequence"/>
</dbReference>
<dbReference type="SUPFAM" id="SSF53649">
    <property type="entry name" value="Alkaline phosphatase-like"/>
    <property type="match status" value="1"/>
</dbReference>
<dbReference type="EMBL" id="RCMI01001060">
    <property type="protein sequence ID" value="KAG2891531.1"/>
    <property type="molecule type" value="Genomic_DNA"/>
</dbReference>
<evidence type="ECO:0000313" key="8">
    <source>
        <dbReference type="Proteomes" id="UP000251314"/>
    </source>
</evidence>
<dbReference type="EMBL" id="RCMG01000234">
    <property type="protein sequence ID" value="KAG2858938.1"/>
    <property type="molecule type" value="Genomic_DNA"/>
</dbReference>
<accession>A0A329SQ46</accession>
<dbReference type="VEuPathDB" id="FungiDB:PC110_g5911"/>
<organism evidence="7 8">
    <name type="scientific">Phytophthora cactorum</name>
    <dbReference type="NCBI Taxonomy" id="29920"/>
    <lineage>
        <taxon>Eukaryota</taxon>
        <taxon>Sar</taxon>
        <taxon>Stramenopiles</taxon>
        <taxon>Oomycota</taxon>
        <taxon>Peronosporomycetes</taxon>
        <taxon>Peronosporales</taxon>
        <taxon>Peronosporaceae</taxon>
        <taxon>Phytophthora</taxon>
    </lineage>
</organism>
<dbReference type="InterPro" id="IPR000917">
    <property type="entry name" value="Sulfatase_N"/>
</dbReference>
<evidence type="ECO:0000259" key="1">
    <source>
        <dbReference type="Pfam" id="PF00884"/>
    </source>
</evidence>
<dbReference type="Proteomes" id="UP000697107">
    <property type="component" value="Unassembled WGS sequence"/>
</dbReference>
<gene>
    <name evidence="7" type="ORF">PC110_g5911</name>
    <name evidence="2" type="ORF">PC113_g9384</name>
    <name evidence="3" type="ORF">PC115_g19162</name>
    <name evidence="4" type="ORF">PC117_g18095</name>
    <name evidence="5" type="ORF">PC118_g8634</name>
    <name evidence="6" type="ORF">PC129_g15523</name>
</gene>
<dbReference type="Proteomes" id="UP000251314">
    <property type="component" value="Unassembled WGS sequence"/>
</dbReference>
<dbReference type="Proteomes" id="UP000774804">
    <property type="component" value="Unassembled WGS sequence"/>
</dbReference>
<dbReference type="Pfam" id="PF00884">
    <property type="entry name" value="Sulfatase"/>
    <property type="match status" value="1"/>
</dbReference>
<evidence type="ECO:0000313" key="7">
    <source>
        <dbReference type="EMBL" id="RAW37838.1"/>
    </source>
</evidence>